<reference evidence="3" key="1">
    <citation type="submission" date="2022-12" db="EMBL/GenBank/DDBJ databases">
        <title>Genome assemblies of Blomia tropicalis.</title>
        <authorList>
            <person name="Cui Y."/>
        </authorList>
    </citation>
    <scope>NUCLEOTIDE SEQUENCE</scope>
    <source>
        <tissue evidence="3">Adult mites</tissue>
    </source>
</reference>
<dbReference type="Proteomes" id="UP001142055">
    <property type="component" value="Chromosome 3"/>
</dbReference>
<feature type="coiled-coil region" evidence="1">
    <location>
        <begin position="170"/>
        <end position="201"/>
    </location>
</feature>
<evidence type="ECO:0000256" key="2">
    <source>
        <dbReference type="SAM" id="MobiDB-lite"/>
    </source>
</evidence>
<proteinExistence type="predicted"/>
<dbReference type="AlphaFoldDB" id="A0A9Q0RLH1"/>
<feature type="coiled-coil region" evidence="1">
    <location>
        <begin position="49"/>
        <end position="76"/>
    </location>
</feature>
<evidence type="ECO:0000256" key="1">
    <source>
        <dbReference type="SAM" id="Coils"/>
    </source>
</evidence>
<gene>
    <name evidence="3" type="ORF">RDWZM_008503</name>
</gene>
<evidence type="ECO:0000313" key="4">
    <source>
        <dbReference type="Proteomes" id="UP001142055"/>
    </source>
</evidence>
<keyword evidence="4" id="KW-1185">Reference proteome</keyword>
<feature type="coiled-coil region" evidence="1">
    <location>
        <begin position="323"/>
        <end position="357"/>
    </location>
</feature>
<evidence type="ECO:0000313" key="3">
    <source>
        <dbReference type="EMBL" id="KAJ6217346.1"/>
    </source>
</evidence>
<feature type="region of interest" description="Disordered" evidence="2">
    <location>
        <begin position="1"/>
        <end position="26"/>
    </location>
</feature>
<keyword evidence="1" id="KW-0175">Coiled coil</keyword>
<accession>A0A9Q0RLH1</accession>
<sequence length="429" mass="49791">MDSTTNNSTNNEYESTSSDETPANNVDPAMLHDEIMRLREHYSRQCFRYNELEERYEHLQTERDHLIELLNRQTNETNQLRHVVSNSIDIGEYERTKIELDQLKVSSYSAVKREQEMKREIVHFRDTITKLQDDNIEIQRRNDMMSIEIKAIREQSAHEKAGFEKFILDYSELLQLNEQNKETIKSLIEEKEQLNQQLSNNCGKSLPSSVNRRTLIGNESVDNLDKLIDVTNSSSWIQNGSNCSLLTMTSLNGCLKNQIGSNNSIHSINTLVGFQPIRQRTSITLSNRSLKPLLCKPIASCEPFRSGTSTPSIAVDTLAIIRIKELEIQLNEMNMVIDCLRKEIEQSNEDKIKIEQTKQTINMTIDDLKIDDDDDEKVDPLYSNEPPINSMIRKESIQITKSQPIQKVKRKKKWSQRFWCISVQQDNYD</sequence>
<protein>
    <submittedName>
        <fullName evidence="3">Uncharacterized protein</fullName>
    </submittedName>
</protein>
<feature type="compositionally biased region" description="Low complexity" evidence="2">
    <location>
        <begin position="1"/>
        <end position="21"/>
    </location>
</feature>
<organism evidence="3 4">
    <name type="scientific">Blomia tropicalis</name>
    <name type="common">Mite</name>
    <dbReference type="NCBI Taxonomy" id="40697"/>
    <lineage>
        <taxon>Eukaryota</taxon>
        <taxon>Metazoa</taxon>
        <taxon>Ecdysozoa</taxon>
        <taxon>Arthropoda</taxon>
        <taxon>Chelicerata</taxon>
        <taxon>Arachnida</taxon>
        <taxon>Acari</taxon>
        <taxon>Acariformes</taxon>
        <taxon>Sarcoptiformes</taxon>
        <taxon>Astigmata</taxon>
        <taxon>Glycyphagoidea</taxon>
        <taxon>Echimyopodidae</taxon>
        <taxon>Blomia</taxon>
    </lineage>
</organism>
<name>A0A9Q0RLH1_BLOTA</name>
<dbReference type="OMA" id="INNCAND"/>
<comment type="caution">
    <text evidence="3">The sequence shown here is derived from an EMBL/GenBank/DDBJ whole genome shotgun (WGS) entry which is preliminary data.</text>
</comment>
<dbReference type="EMBL" id="JAPWDV010000003">
    <property type="protein sequence ID" value="KAJ6217346.1"/>
    <property type="molecule type" value="Genomic_DNA"/>
</dbReference>